<dbReference type="SUPFAM" id="SSF55781">
    <property type="entry name" value="GAF domain-like"/>
    <property type="match status" value="1"/>
</dbReference>
<organism evidence="1 2">
    <name type="scientific">Desulfomonile tiedjei</name>
    <dbReference type="NCBI Taxonomy" id="2358"/>
    <lineage>
        <taxon>Bacteria</taxon>
        <taxon>Pseudomonadati</taxon>
        <taxon>Thermodesulfobacteriota</taxon>
        <taxon>Desulfomonilia</taxon>
        <taxon>Desulfomonilales</taxon>
        <taxon>Desulfomonilaceae</taxon>
        <taxon>Desulfomonile</taxon>
    </lineage>
</organism>
<sequence>MHRSDDTFLDLEGEAESRLEKYSVRALKQLGEQLGAKNLNLFIQDNDQERSVLRAKLTRNQDAWEVETDGPENYRDWSVRRRRTGPVFVLKSQFCYYLDLPHSWFGMIHIEFPGITFLSTQKNSLIREALRDFNKDVTILLMDQILAHLQSSLNQEKKATEVLRQLVSNLSKELYCLSSITNVIGQSYNVESVLTRVLEAILPLLRANLGVIYFPETGQSVSLQSPKSNQKRTEDPWLRHYFESKIRLYGESPERDSFKIQPVTSHPRFPIVLKAHLASQGIESVLEFSLRHHNGLIGLGFLGLRQNRGQPADTRLLMTALNMIGLFLEHISLMGDLERQVKLI</sequence>
<dbReference type="Gene3D" id="3.30.450.40">
    <property type="match status" value="1"/>
</dbReference>
<dbReference type="EMBL" id="JACRDE010000573">
    <property type="protein sequence ID" value="MBI5252156.1"/>
    <property type="molecule type" value="Genomic_DNA"/>
</dbReference>
<comment type="caution">
    <text evidence="1">The sequence shown here is derived from an EMBL/GenBank/DDBJ whole genome shotgun (WGS) entry which is preliminary data.</text>
</comment>
<proteinExistence type="predicted"/>
<accession>A0A9D6V4X2</accession>
<dbReference type="AlphaFoldDB" id="A0A9D6V4X2"/>
<name>A0A9D6V4X2_9BACT</name>
<protein>
    <recommendedName>
        <fullName evidence="3">GAF domain-containing protein</fullName>
    </recommendedName>
</protein>
<reference evidence="1" key="1">
    <citation type="submission" date="2020-07" db="EMBL/GenBank/DDBJ databases">
        <title>Huge and variable diversity of episymbiotic CPR bacteria and DPANN archaea in groundwater ecosystems.</title>
        <authorList>
            <person name="He C.Y."/>
            <person name="Keren R."/>
            <person name="Whittaker M."/>
            <person name="Farag I.F."/>
            <person name="Doudna J."/>
            <person name="Cate J.H.D."/>
            <person name="Banfield J.F."/>
        </authorList>
    </citation>
    <scope>NUCLEOTIDE SEQUENCE</scope>
    <source>
        <strain evidence="1">NC_groundwater_1664_Pr3_B-0.1um_52_9</strain>
    </source>
</reference>
<evidence type="ECO:0008006" key="3">
    <source>
        <dbReference type="Google" id="ProtNLM"/>
    </source>
</evidence>
<evidence type="ECO:0000313" key="1">
    <source>
        <dbReference type="EMBL" id="MBI5252156.1"/>
    </source>
</evidence>
<evidence type="ECO:0000313" key="2">
    <source>
        <dbReference type="Proteomes" id="UP000807825"/>
    </source>
</evidence>
<dbReference type="InterPro" id="IPR029016">
    <property type="entry name" value="GAF-like_dom_sf"/>
</dbReference>
<dbReference type="Proteomes" id="UP000807825">
    <property type="component" value="Unassembled WGS sequence"/>
</dbReference>
<gene>
    <name evidence="1" type="ORF">HY912_21890</name>
</gene>